<dbReference type="EMBL" id="MGGW01000021">
    <property type="protein sequence ID" value="OGM53696.1"/>
    <property type="molecule type" value="Genomic_DNA"/>
</dbReference>
<name>A0A1F8APL9_9BACT</name>
<dbReference type="InterPro" id="IPR038116">
    <property type="entry name" value="TrpR-like_sf"/>
</dbReference>
<dbReference type="InterPro" id="IPR000831">
    <property type="entry name" value="Trp_repress"/>
</dbReference>
<dbReference type="InterPro" id="IPR010921">
    <property type="entry name" value="Trp_repressor/repl_initiator"/>
</dbReference>
<evidence type="ECO:0000313" key="1">
    <source>
        <dbReference type="EMBL" id="OGM53696.1"/>
    </source>
</evidence>
<accession>A0A1F8APL9</accession>
<protein>
    <recommendedName>
        <fullName evidence="3">TrpR like protein, YerC/YecD</fullName>
    </recommendedName>
</protein>
<sequence>MRTAKEKLNKSLEKEITTVFAQLITDLKTPGESISFIKDFLTETEQILFTKRLAIGYWLAKKRNYENIKKNLKVSSATIATVSEMLKKPGFMLAIKKIESDEWANRWAERIKKIVKK</sequence>
<dbReference type="GO" id="GO:0043565">
    <property type="term" value="F:sequence-specific DNA binding"/>
    <property type="evidence" value="ECO:0007669"/>
    <property type="project" value="InterPro"/>
</dbReference>
<organism evidence="1 2">
    <name type="scientific">Candidatus Woesebacteria bacterium RIFCSPHIGHO2_12_FULL_41_24</name>
    <dbReference type="NCBI Taxonomy" id="1802510"/>
    <lineage>
        <taxon>Bacteria</taxon>
        <taxon>Candidatus Woeseibacteriota</taxon>
    </lineage>
</organism>
<comment type="caution">
    <text evidence="1">The sequence shown here is derived from an EMBL/GenBank/DDBJ whole genome shotgun (WGS) entry which is preliminary data.</text>
</comment>
<dbReference type="SUPFAM" id="SSF48295">
    <property type="entry name" value="TrpR-like"/>
    <property type="match status" value="1"/>
</dbReference>
<evidence type="ECO:0000313" key="2">
    <source>
        <dbReference type="Proteomes" id="UP000178603"/>
    </source>
</evidence>
<dbReference type="AlphaFoldDB" id="A0A1F8APL9"/>
<dbReference type="GO" id="GO:0003700">
    <property type="term" value="F:DNA-binding transcription factor activity"/>
    <property type="evidence" value="ECO:0007669"/>
    <property type="project" value="InterPro"/>
</dbReference>
<dbReference type="Pfam" id="PF01371">
    <property type="entry name" value="Trp_repressor"/>
    <property type="match status" value="1"/>
</dbReference>
<proteinExistence type="predicted"/>
<reference evidence="1 2" key="1">
    <citation type="journal article" date="2016" name="Nat. Commun.">
        <title>Thousands of microbial genomes shed light on interconnected biogeochemical processes in an aquifer system.</title>
        <authorList>
            <person name="Anantharaman K."/>
            <person name="Brown C.T."/>
            <person name="Hug L.A."/>
            <person name="Sharon I."/>
            <person name="Castelle C.J."/>
            <person name="Probst A.J."/>
            <person name="Thomas B.C."/>
            <person name="Singh A."/>
            <person name="Wilkins M.J."/>
            <person name="Karaoz U."/>
            <person name="Brodie E.L."/>
            <person name="Williams K.H."/>
            <person name="Hubbard S.S."/>
            <person name="Banfield J.F."/>
        </authorList>
    </citation>
    <scope>NUCLEOTIDE SEQUENCE [LARGE SCALE GENOMIC DNA]</scope>
</reference>
<dbReference type="Gene3D" id="1.10.1270.10">
    <property type="entry name" value="TrpR-like"/>
    <property type="match status" value="1"/>
</dbReference>
<dbReference type="Proteomes" id="UP000178603">
    <property type="component" value="Unassembled WGS sequence"/>
</dbReference>
<gene>
    <name evidence="1" type="ORF">A3E44_02330</name>
</gene>
<evidence type="ECO:0008006" key="3">
    <source>
        <dbReference type="Google" id="ProtNLM"/>
    </source>
</evidence>